<dbReference type="AlphaFoldDB" id="A0A9P6NV41"/>
<dbReference type="EMBL" id="MU167217">
    <property type="protein sequence ID" value="KAG0150739.1"/>
    <property type="molecule type" value="Genomic_DNA"/>
</dbReference>
<evidence type="ECO:0000313" key="3">
    <source>
        <dbReference type="Proteomes" id="UP000886653"/>
    </source>
</evidence>
<name>A0A9P6NV41_9BASI</name>
<comment type="caution">
    <text evidence="2">The sequence shown here is derived from an EMBL/GenBank/DDBJ whole genome shotgun (WGS) entry which is preliminary data.</text>
</comment>
<evidence type="ECO:0000256" key="1">
    <source>
        <dbReference type="SAM" id="MobiDB-lite"/>
    </source>
</evidence>
<keyword evidence="3" id="KW-1185">Reference proteome</keyword>
<feature type="region of interest" description="Disordered" evidence="1">
    <location>
        <begin position="127"/>
        <end position="146"/>
    </location>
</feature>
<evidence type="ECO:0000313" key="2">
    <source>
        <dbReference type="EMBL" id="KAG0150739.1"/>
    </source>
</evidence>
<reference evidence="2" key="1">
    <citation type="submission" date="2013-11" db="EMBL/GenBank/DDBJ databases">
        <title>Genome sequence of the fusiform rust pathogen reveals effectors for host alternation and coevolution with pine.</title>
        <authorList>
            <consortium name="DOE Joint Genome Institute"/>
            <person name="Smith K."/>
            <person name="Pendleton A."/>
            <person name="Kubisiak T."/>
            <person name="Anderson C."/>
            <person name="Salamov A."/>
            <person name="Aerts A."/>
            <person name="Riley R."/>
            <person name="Clum A."/>
            <person name="Lindquist E."/>
            <person name="Ence D."/>
            <person name="Campbell M."/>
            <person name="Kronenberg Z."/>
            <person name="Feau N."/>
            <person name="Dhillon B."/>
            <person name="Hamelin R."/>
            <person name="Burleigh J."/>
            <person name="Smith J."/>
            <person name="Yandell M."/>
            <person name="Nelson C."/>
            <person name="Grigoriev I."/>
            <person name="Davis J."/>
        </authorList>
    </citation>
    <scope>NUCLEOTIDE SEQUENCE</scope>
    <source>
        <strain evidence="2">G11</strain>
    </source>
</reference>
<dbReference type="Proteomes" id="UP000886653">
    <property type="component" value="Unassembled WGS sequence"/>
</dbReference>
<accession>A0A9P6NV41</accession>
<proteinExistence type="predicted"/>
<gene>
    <name evidence="2" type="ORF">CROQUDRAFT_87572</name>
</gene>
<protein>
    <submittedName>
        <fullName evidence="2">Uncharacterized protein</fullName>
    </submittedName>
</protein>
<sequence>MKGGWLALQSLRNQSYTPGGVYGGCPMGMGLGNDRRSYTALENLRLHLVLIVWKYVIRVLKKGDIGGVRLGIRDGRQRDDCTGTENIMTSAFGQARSQPRSNAVNPSHLFVGKSSVLRGPGESEAALIDEGGSIHPSPSQESSNGQLSKMLVSSYSRAFAWNPSLCC</sequence>
<feature type="compositionally biased region" description="Polar residues" evidence="1">
    <location>
        <begin position="136"/>
        <end position="146"/>
    </location>
</feature>
<organism evidence="2 3">
    <name type="scientific">Cronartium quercuum f. sp. fusiforme G11</name>
    <dbReference type="NCBI Taxonomy" id="708437"/>
    <lineage>
        <taxon>Eukaryota</taxon>
        <taxon>Fungi</taxon>
        <taxon>Dikarya</taxon>
        <taxon>Basidiomycota</taxon>
        <taxon>Pucciniomycotina</taxon>
        <taxon>Pucciniomycetes</taxon>
        <taxon>Pucciniales</taxon>
        <taxon>Coleosporiaceae</taxon>
        <taxon>Cronartium</taxon>
    </lineage>
</organism>